<reference evidence="1 2" key="3">
    <citation type="journal article" date="2013" name="Rice">
        <title>Improvement of the Oryza sativa Nipponbare reference genome using next generation sequence and optical map data.</title>
        <authorList>
            <person name="Kawahara Y."/>
            <person name="de la Bastide M."/>
            <person name="Hamilton J.P."/>
            <person name="Kanamori H."/>
            <person name="McCombie W.R."/>
            <person name="Ouyang S."/>
            <person name="Schwartz D.C."/>
            <person name="Tanaka T."/>
            <person name="Wu J."/>
            <person name="Zhou S."/>
            <person name="Childs K.L."/>
            <person name="Davidson R.M."/>
            <person name="Lin H."/>
            <person name="Quesada-Ocampo L."/>
            <person name="Vaillancourt B."/>
            <person name="Sakai H."/>
            <person name="Lee S.S."/>
            <person name="Kim J."/>
            <person name="Numa H."/>
            <person name="Itoh T."/>
            <person name="Buell C.R."/>
            <person name="Matsumoto T."/>
        </authorList>
    </citation>
    <scope>NUCLEOTIDE SEQUENCE [LARGE SCALE GENOMIC DNA]</scope>
    <source>
        <strain evidence="2">cv. Nipponbare</strain>
    </source>
</reference>
<protein>
    <submittedName>
        <fullName evidence="1">Os09g0555850 protein</fullName>
    </submittedName>
</protein>
<gene>
    <name evidence="1" type="ordered locus">Os09g0555850</name>
    <name evidence="1" type="ORF">OSNPB_090555850</name>
</gene>
<feature type="non-terminal residue" evidence="1">
    <location>
        <position position="485"/>
    </location>
</feature>
<dbReference type="InParanoid" id="A0A0P0XQS0"/>
<dbReference type="eggNOG" id="ENOG502R72C">
    <property type="taxonomic scope" value="Eukaryota"/>
</dbReference>
<evidence type="ECO:0000313" key="2">
    <source>
        <dbReference type="Proteomes" id="UP000059680"/>
    </source>
</evidence>
<name>A0A0P0XQS0_ORYSJ</name>
<dbReference type="PaxDb" id="39947-A0A0P0XQS0"/>
<keyword evidence="2" id="KW-1185">Reference proteome</keyword>
<evidence type="ECO:0000313" key="1">
    <source>
        <dbReference type="EMBL" id="BAT09353.1"/>
    </source>
</evidence>
<dbReference type="EMBL" id="AP014965">
    <property type="protein sequence ID" value="BAT09353.1"/>
    <property type="molecule type" value="Genomic_DNA"/>
</dbReference>
<reference evidence="1 2" key="2">
    <citation type="journal article" date="2013" name="Plant Cell Physiol.">
        <title>Rice Annotation Project Database (RAP-DB): an integrative and interactive database for rice genomics.</title>
        <authorList>
            <person name="Sakai H."/>
            <person name="Lee S.S."/>
            <person name="Tanaka T."/>
            <person name="Numa H."/>
            <person name="Kim J."/>
            <person name="Kawahara Y."/>
            <person name="Wakimoto H."/>
            <person name="Yang C.C."/>
            <person name="Iwamoto M."/>
            <person name="Abe T."/>
            <person name="Yamada Y."/>
            <person name="Muto A."/>
            <person name="Inokuchi H."/>
            <person name="Ikemura T."/>
            <person name="Matsumoto T."/>
            <person name="Sasaki T."/>
            <person name="Itoh T."/>
        </authorList>
    </citation>
    <scope>NUCLEOTIDE SEQUENCE [LARGE SCALE GENOMIC DNA]</scope>
    <source>
        <strain evidence="2">cv. Nipponbare</strain>
    </source>
</reference>
<feature type="non-terminal residue" evidence="1">
    <location>
        <position position="1"/>
    </location>
</feature>
<dbReference type="Proteomes" id="UP000059680">
    <property type="component" value="Chromosome 9"/>
</dbReference>
<dbReference type="FunCoup" id="A0A0P0XQS0">
    <property type="interactions" value="2"/>
</dbReference>
<organism evidence="1 2">
    <name type="scientific">Oryza sativa subsp. japonica</name>
    <name type="common">Rice</name>
    <dbReference type="NCBI Taxonomy" id="39947"/>
    <lineage>
        <taxon>Eukaryota</taxon>
        <taxon>Viridiplantae</taxon>
        <taxon>Streptophyta</taxon>
        <taxon>Embryophyta</taxon>
        <taxon>Tracheophyta</taxon>
        <taxon>Spermatophyta</taxon>
        <taxon>Magnoliopsida</taxon>
        <taxon>Liliopsida</taxon>
        <taxon>Poales</taxon>
        <taxon>Poaceae</taxon>
        <taxon>BOP clade</taxon>
        <taxon>Oryzoideae</taxon>
        <taxon>Oryzeae</taxon>
        <taxon>Oryzinae</taxon>
        <taxon>Oryza</taxon>
        <taxon>Oryza sativa</taxon>
    </lineage>
</organism>
<proteinExistence type="predicted"/>
<sequence length="485" mass="53018">AARHVAQRELLHLPRGVLGELVDEHHLPRHHVVRHPVPAEGHHLLLAHLAGAGELPLQRHERARRLAPVRVRHGHHRRLPHRRVLVQRRLHLHAADVLAAGDDHVLGPVLDLHVPVRVDDAHVAGEEPPVPERVRRGARVLEVSLHDVAAAEHDLAHGGAVAGHALHRLEVLHVGVGEGERAHALPRLEPRALRRWQGVPLLPPLAHHHHAGGLRHAVGVRDVEAEPLDALEQRRGRRRAAGEHLHGAAQRLPARAVEEDVEEHRRGAHVGDAVRGERRVHGVGGRRADADVRAAARRHAPGEGPAVAVEHRERPQVDRLVADAPLEKKAHGVEVRAAVAVHDALGRRRRAGGVVERDGVPLVLHRPRRVPRRVSPRHQLLVLELADAGARRLVGVVDDDEQRQGRPDLAAVAVAVAHDGLERVGGDADELVVDEEHLGLGVPDDGGDVGRVEAGVDGVQHRSGHRHGEVHLVQRRRVGRDDGHL</sequence>
<reference evidence="2" key="1">
    <citation type="journal article" date="2005" name="Nature">
        <title>The map-based sequence of the rice genome.</title>
        <authorList>
            <consortium name="International rice genome sequencing project (IRGSP)"/>
            <person name="Matsumoto T."/>
            <person name="Wu J."/>
            <person name="Kanamori H."/>
            <person name="Katayose Y."/>
            <person name="Fujisawa M."/>
            <person name="Namiki N."/>
            <person name="Mizuno H."/>
            <person name="Yamamoto K."/>
            <person name="Antonio B.A."/>
            <person name="Baba T."/>
            <person name="Sakata K."/>
            <person name="Nagamura Y."/>
            <person name="Aoki H."/>
            <person name="Arikawa K."/>
            <person name="Arita K."/>
            <person name="Bito T."/>
            <person name="Chiden Y."/>
            <person name="Fujitsuka N."/>
            <person name="Fukunaka R."/>
            <person name="Hamada M."/>
            <person name="Harada C."/>
            <person name="Hayashi A."/>
            <person name="Hijishita S."/>
            <person name="Honda M."/>
            <person name="Hosokawa S."/>
            <person name="Ichikawa Y."/>
            <person name="Idonuma A."/>
            <person name="Iijima M."/>
            <person name="Ikeda M."/>
            <person name="Ikeno M."/>
            <person name="Ito K."/>
            <person name="Ito S."/>
            <person name="Ito T."/>
            <person name="Ito Y."/>
            <person name="Ito Y."/>
            <person name="Iwabuchi A."/>
            <person name="Kamiya K."/>
            <person name="Karasawa W."/>
            <person name="Kurita K."/>
            <person name="Katagiri S."/>
            <person name="Kikuta A."/>
            <person name="Kobayashi H."/>
            <person name="Kobayashi N."/>
            <person name="Machita K."/>
            <person name="Maehara T."/>
            <person name="Masukawa M."/>
            <person name="Mizubayashi T."/>
            <person name="Mukai Y."/>
            <person name="Nagasaki H."/>
            <person name="Nagata Y."/>
            <person name="Naito S."/>
            <person name="Nakashima M."/>
            <person name="Nakama Y."/>
            <person name="Nakamichi Y."/>
            <person name="Nakamura M."/>
            <person name="Meguro A."/>
            <person name="Negishi M."/>
            <person name="Ohta I."/>
            <person name="Ohta T."/>
            <person name="Okamoto M."/>
            <person name="Ono N."/>
            <person name="Saji S."/>
            <person name="Sakaguchi M."/>
            <person name="Sakai K."/>
            <person name="Shibata M."/>
            <person name="Shimokawa T."/>
            <person name="Song J."/>
            <person name="Takazaki Y."/>
            <person name="Terasawa K."/>
            <person name="Tsugane M."/>
            <person name="Tsuji K."/>
            <person name="Ueda S."/>
            <person name="Waki K."/>
            <person name="Yamagata H."/>
            <person name="Yamamoto M."/>
            <person name="Yamamoto S."/>
            <person name="Yamane H."/>
            <person name="Yoshiki S."/>
            <person name="Yoshihara R."/>
            <person name="Yukawa K."/>
            <person name="Zhong H."/>
            <person name="Yano M."/>
            <person name="Yuan Q."/>
            <person name="Ouyang S."/>
            <person name="Liu J."/>
            <person name="Jones K.M."/>
            <person name="Gansberger K."/>
            <person name="Moffat K."/>
            <person name="Hill J."/>
            <person name="Bera J."/>
            <person name="Fadrosh D."/>
            <person name="Jin S."/>
            <person name="Johri S."/>
            <person name="Kim M."/>
            <person name="Overton L."/>
            <person name="Reardon M."/>
            <person name="Tsitrin T."/>
            <person name="Vuong H."/>
            <person name="Weaver B."/>
            <person name="Ciecko A."/>
            <person name="Tallon L."/>
            <person name="Jackson J."/>
            <person name="Pai G."/>
            <person name="Aken S.V."/>
            <person name="Utterback T."/>
            <person name="Reidmuller S."/>
            <person name="Feldblyum T."/>
            <person name="Hsiao J."/>
            <person name="Zismann V."/>
            <person name="Iobst S."/>
            <person name="de Vazeille A.R."/>
            <person name="Buell C.R."/>
            <person name="Ying K."/>
            <person name="Li Y."/>
            <person name="Lu T."/>
            <person name="Huang Y."/>
            <person name="Zhao Q."/>
            <person name="Feng Q."/>
            <person name="Zhang L."/>
            <person name="Zhu J."/>
            <person name="Weng Q."/>
            <person name="Mu J."/>
            <person name="Lu Y."/>
            <person name="Fan D."/>
            <person name="Liu Y."/>
            <person name="Guan J."/>
            <person name="Zhang Y."/>
            <person name="Yu S."/>
            <person name="Liu X."/>
            <person name="Zhang Y."/>
            <person name="Hong G."/>
            <person name="Han B."/>
            <person name="Choisne N."/>
            <person name="Demange N."/>
            <person name="Orjeda G."/>
            <person name="Samain S."/>
            <person name="Cattolico L."/>
            <person name="Pelletier E."/>
            <person name="Couloux A."/>
            <person name="Segurens B."/>
            <person name="Wincker P."/>
            <person name="D'Hont A."/>
            <person name="Scarpelli C."/>
            <person name="Weissenbach J."/>
            <person name="Salanoubat M."/>
            <person name="Quetier F."/>
            <person name="Yu Y."/>
            <person name="Kim H.R."/>
            <person name="Rambo T."/>
            <person name="Currie J."/>
            <person name="Collura K."/>
            <person name="Luo M."/>
            <person name="Yang T."/>
            <person name="Ammiraju J.S.S."/>
            <person name="Engler F."/>
            <person name="Soderlund C."/>
            <person name="Wing R.A."/>
            <person name="Palmer L.E."/>
            <person name="de la Bastide M."/>
            <person name="Spiegel L."/>
            <person name="Nascimento L."/>
            <person name="Zutavern T."/>
            <person name="O'Shaughnessy A."/>
            <person name="Dike S."/>
            <person name="Dedhia N."/>
            <person name="Preston R."/>
            <person name="Balija V."/>
            <person name="McCombie W.R."/>
            <person name="Chow T."/>
            <person name="Chen H."/>
            <person name="Chung M."/>
            <person name="Chen C."/>
            <person name="Shaw J."/>
            <person name="Wu H."/>
            <person name="Hsiao K."/>
            <person name="Chao Y."/>
            <person name="Chu M."/>
            <person name="Cheng C."/>
            <person name="Hour A."/>
            <person name="Lee P."/>
            <person name="Lin S."/>
            <person name="Lin Y."/>
            <person name="Liou J."/>
            <person name="Liu S."/>
            <person name="Hsing Y."/>
            <person name="Raghuvanshi S."/>
            <person name="Mohanty A."/>
            <person name="Bharti A.K."/>
            <person name="Gaur A."/>
            <person name="Gupta V."/>
            <person name="Kumar D."/>
            <person name="Ravi V."/>
            <person name="Vij S."/>
            <person name="Kapur A."/>
            <person name="Khurana P."/>
            <person name="Khurana P."/>
            <person name="Khurana J.P."/>
            <person name="Tyagi A.K."/>
            <person name="Gaikwad K."/>
            <person name="Singh A."/>
            <person name="Dalal V."/>
            <person name="Srivastava S."/>
            <person name="Dixit A."/>
            <person name="Pal A.K."/>
            <person name="Ghazi I.A."/>
            <person name="Yadav M."/>
            <person name="Pandit A."/>
            <person name="Bhargava A."/>
            <person name="Sureshbabu K."/>
            <person name="Batra K."/>
            <person name="Sharma T.R."/>
            <person name="Mohapatra T."/>
            <person name="Singh N.K."/>
            <person name="Messing J."/>
            <person name="Nelson A.B."/>
            <person name="Fuks G."/>
            <person name="Kavchok S."/>
            <person name="Keizer G."/>
            <person name="Linton E."/>
            <person name="Llaca V."/>
            <person name="Song R."/>
            <person name="Tanyolac B."/>
            <person name="Young S."/>
            <person name="Ho-Il K."/>
            <person name="Hahn J.H."/>
            <person name="Sangsakoo G."/>
            <person name="Vanavichit A."/>
            <person name="de Mattos Luiz.A.T."/>
            <person name="Zimmer P.D."/>
            <person name="Malone G."/>
            <person name="Dellagostin O."/>
            <person name="de Oliveira A.C."/>
            <person name="Bevan M."/>
            <person name="Bancroft I."/>
            <person name="Minx P."/>
            <person name="Cordum H."/>
            <person name="Wilson R."/>
            <person name="Cheng Z."/>
            <person name="Jin W."/>
            <person name="Jiang J."/>
            <person name="Leong S.A."/>
            <person name="Iwama H."/>
            <person name="Gojobori T."/>
            <person name="Itoh T."/>
            <person name="Niimura Y."/>
            <person name="Fujii Y."/>
            <person name="Habara T."/>
            <person name="Sakai H."/>
            <person name="Sato Y."/>
            <person name="Wilson G."/>
            <person name="Kumar K."/>
            <person name="McCouch S."/>
            <person name="Juretic N."/>
            <person name="Hoen D."/>
            <person name="Wright S."/>
            <person name="Bruskiewich R."/>
            <person name="Bureau T."/>
            <person name="Miyao A."/>
            <person name="Hirochika H."/>
            <person name="Nishikawa T."/>
            <person name="Kadowaki K."/>
            <person name="Sugiura M."/>
            <person name="Burr B."/>
            <person name="Sasaki T."/>
        </authorList>
    </citation>
    <scope>NUCLEOTIDE SEQUENCE [LARGE SCALE GENOMIC DNA]</scope>
    <source>
        <strain evidence="2">cv. Nipponbare</strain>
    </source>
</reference>
<dbReference type="AlphaFoldDB" id="A0A0P0XQS0"/>
<accession>A0A0P0XQS0</accession>